<dbReference type="PRINTS" id="PR00364">
    <property type="entry name" value="DISEASERSIST"/>
</dbReference>
<dbReference type="FunCoup" id="A0A061G778">
    <property type="interactions" value="91"/>
</dbReference>
<name>A0A061G778_THECC</name>
<feature type="compositionally biased region" description="Polar residues" evidence="3">
    <location>
        <begin position="35"/>
        <end position="44"/>
    </location>
</feature>
<reference evidence="6 7" key="1">
    <citation type="journal article" date="2013" name="Genome Biol.">
        <title>The genome sequence of the most widely cultivated cacao type and its use to identify candidate genes regulating pod color.</title>
        <authorList>
            <person name="Motamayor J.C."/>
            <person name="Mockaitis K."/>
            <person name="Schmutz J."/>
            <person name="Haiminen N."/>
            <person name="Iii D.L."/>
            <person name="Cornejo O."/>
            <person name="Findley S.D."/>
            <person name="Zheng P."/>
            <person name="Utro F."/>
            <person name="Royaert S."/>
            <person name="Saski C."/>
            <person name="Jenkins J."/>
            <person name="Podicheti R."/>
            <person name="Zhao M."/>
            <person name="Scheffler B.E."/>
            <person name="Stack J.C."/>
            <person name="Feltus F.A."/>
            <person name="Mustiga G.M."/>
            <person name="Amores F."/>
            <person name="Phillips W."/>
            <person name="Marelli J.P."/>
            <person name="May G.D."/>
            <person name="Shapiro H."/>
            <person name="Ma J."/>
            <person name="Bustamante C.D."/>
            <person name="Schnell R.J."/>
            <person name="Main D."/>
            <person name="Gilbert D."/>
            <person name="Parida L."/>
            <person name="Kuhn D.N."/>
        </authorList>
    </citation>
    <scope>NUCLEOTIDE SEQUENCE [LARGE SCALE GENOMIC DNA]</scope>
    <source>
        <strain evidence="7">cv. Matina 1-6</strain>
    </source>
</reference>
<dbReference type="SUPFAM" id="SSF52058">
    <property type="entry name" value="L domain-like"/>
    <property type="match status" value="2"/>
</dbReference>
<dbReference type="InterPro" id="IPR027417">
    <property type="entry name" value="P-loop_NTPase"/>
</dbReference>
<dbReference type="HOGENOM" id="CLU_004092_0_0_1"/>
<keyword evidence="2" id="KW-0677">Repeat</keyword>
<dbReference type="Gene3D" id="3.40.50.300">
    <property type="entry name" value="P-loop containing nucleotide triphosphate hydrolases"/>
    <property type="match status" value="1"/>
</dbReference>
<evidence type="ECO:0000256" key="3">
    <source>
        <dbReference type="SAM" id="MobiDB-lite"/>
    </source>
</evidence>
<dbReference type="InterPro" id="IPR003591">
    <property type="entry name" value="Leu-rich_rpt_typical-subtyp"/>
</dbReference>
<proteinExistence type="predicted"/>
<feature type="domain" description="NB-ARC" evidence="4">
    <location>
        <begin position="63"/>
        <end position="135"/>
    </location>
</feature>
<dbReference type="Pfam" id="PF00931">
    <property type="entry name" value="NB-ARC"/>
    <property type="match status" value="1"/>
</dbReference>
<feature type="region of interest" description="Disordered" evidence="3">
    <location>
        <begin position="1269"/>
        <end position="1394"/>
    </location>
</feature>
<feature type="domain" description="Disease resistance protein At4g27190-like leucine-rich repeats" evidence="5">
    <location>
        <begin position="1167"/>
        <end position="1242"/>
    </location>
</feature>
<dbReference type="SUPFAM" id="SSF52540">
    <property type="entry name" value="P-loop containing nucleoside triphosphate hydrolases"/>
    <property type="match status" value="1"/>
</dbReference>
<dbReference type="PANTHER" id="PTHR47186:SF3">
    <property type="entry name" value="OS09G0267800 PROTEIN"/>
    <property type="match status" value="1"/>
</dbReference>
<keyword evidence="7" id="KW-1185">Reference proteome</keyword>
<dbReference type="InterPro" id="IPR001611">
    <property type="entry name" value="Leu-rich_rpt"/>
</dbReference>
<dbReference type="InterPro" id="IPR002182">
    <property type="entry name" value="NB-ARC"/>
</dbReference>
<dbReference type="InterPro" id="IPR032675">
    <property type="entry name" value="LRR_dom_sf"/>
</dbReference>
<evidence type="ECO:0000256" key="2">
    <source>
        <dbReference type="ARBA" id="ARBA00022737"/>
    </source>
</evidence>
<feature type="compositionally biased region" description="Basic and acidic residues" evidence="3">
    <location>
        <begin position="1"/>
        <end position="12"/>
    </location>
</feature>
<dbReference type="Gramene" id="EOY25248">
    <property type="protein sequence ID" value="EOY25248"/>
    <property type="gene ID" value="TCM_016621"/>
</dbReference>
<evidence type="ECO:0000313" key="7">
    <source>
        <dbReference type="Proteomes" id="UP000026915"/>
    </source>
</evidence>
<dbReference type="EMBL" id="CM001881">
    <property type="protein sequence ID" value="EOY25248.1"/>
    <property type="molecule type" value="Genomic_DNA"/>
</dbReference>
<sequence length="1522" mass="169981">MAQVIGKDEQSMKGKQSTAGEKQPKETPGKDGQSMKGQQSNVSEPQAKEIQEMEITTAKANKDDAEKLFKLLESGHSEEIVVLAGNAGSGKTWLAREITKFATGAKGSFYMSLWISLNEKFDGLESPLHSIARQLRIPTSANVNVWEDVEYADDADNTDDKKKNVDDSKDPLTLKVKNKLYEENEEMRKAKSEAKHTCLLLVLDSEGVVMTNDYDNVVKELFHSDHNVKTELQASFHFKALITTKESKEAGSITKDTRSRVIEVQPFSGDEAVGFLKERVGKEVSDFPNFEIFCDAIKERSKVLPAQIIMLTEALNQIAEDGPEALERAFDIAALNSLRRADKDDKALVHFAYEKLSGDCLIDCFWHSCYFLEKHGAVNYNELITHWILEGHLDLVVGLKKAYEKGYNVMMELIDRGMLKMREPNLIVLEGGTLRLEDHSCRGLFGKSKLGLASVLEGDNKKVFERMAPADGMIKTVRTDKEGKTVSSLLIEGSYLCREVPDTFFQEKEHLKVLAIFNPRLTFLPKPISKMENLLVLVLRDCYLLNDNMECIENLKALIVLEISGAPVLKELSEALFTNMNQLRSLNLSALRIKSLPASLSNLTELRRLILRQCSCLETLPKLAKLKNLEVIDLSGCSSLIRIQEKSFKSFEKLRVIDFSETKIEKLPIVQTLKHLTLLLAKGCDHLSGLRLMKHLPDLKVLDVSGATRIKEIQYDSFEGTDNLRILDLSKTDIRFLPDSLGKHLCDLKLKGCSKLEKLPSTKALTDLESLDLSDDSSLQKFPDRFFENLSSLQSLNLSHTKVKSLPALSNLHNLQRLFLKGCLFENLPELKELTSLVELDLSGCESLVNLPSLADLKYLEIINLSSCKSLSGIDKSFQHMSWLQVLNVSETQIPSFPSLPNPSKLRSLILRNCTKLEESPDFQILVELEQLDLRGMQSSLSALTELQVLDLSGEAVESLPSLGGLSKLRQLLLRECSSLKELPSLNSGLEVLDLSGTKVKNLGEKISKLTNLKRLHLPEKVIEEFKGENVKFLPLEVNLDRCCISEPSEIPKGGEKPSMVVHGTELLQSLKKDPTLLESISSISSVHSVKTHGRDEDNYDDSRRQIFSDIYSMIRKLPLEAKDGQFLEIRGFDDYPIDIEFVLEHAKYIMLVENQFLKNLSDLKPDSLKNMKGCWLERCSGMESIFAKADLEMEKPLEILWISNLPNLKSLYQEEVQSLSFGNLKILYIDCCPTLETVFSSGQLPENLETLQIMFCDNLKNLFGAKDSAKSEPQTTSSADKEVDTTSSTKKEVQTTSAADKLPAKKEVQTTSAADKLPAKKEVQTKSSADKVSAKREVQSTISTDKEVQTTSSADKEAQTTISSDKEVQPTSSADKEVQTTASAKKDVQTMSSTDKQVQTMISAEKEVQTTSRSNLKHLHISHCPMLETVFSSAQLPKRLEILRIKCCGKLKSFSGQELINLELPNLHTLHLLELPAWTASSISLKSNKSIPNVEVSPNIPVEKSLRSGNASKEITGADKN</sequence>
<feature type="region of interest" description="Disordered" evidence="3">
    <location>
        <begin position="1"/>
        <end position="50"/>
    </location>
</feature>
<dbReference type="GO" id="GO:0035556">
    <property type="term" value="P:intracellular signal transduction"/>
    <property type="evidence" value="ECO:0000318"/>
    <property type="project" value="GO_Central"/>
</dbReference>
<evidence type="ECO:0000256" key="1">
    <source>
        <dbReference type="ARBA" id="ARBA00022614"/>
    </source>
</evidence>
<keyword evidence="1" id="KW-0433">Leucine-rich repeat</keyword>
<evidence type="ECO:0000313" key="6">
    <source>
        <dbReference type="EMBL" id="EOY25248.1"/>
    </source>
</evidence>
<dbReference type="InParanoid" id="A0A061G778"/>
<protein>
    <submittedName>
        <fullName evidence="6">Nbs-lrr resistance-like protein</fullName>
    </submittedName>
</protein>
<dbReference type="SUPFAM" id="SSF52047">
    <property type="entry name" value="RNI-like"/>
    <property type="match status" value="1"/>
</dbReference>
<accession>A0A061G778</accession>
<dbReference type="Pfam" id="PF23247">
    <property type="entry name" value="LRR_RPS2"/>
    <property type="match status" value="1"/>
</dbReference>
<dbReference type="InterPro" id="IPR057135">
    <property type="entry name" value="At4g27190-like_LRR"/>
</dbReference>
<dbReference type="PANTHER" id="PTHR47186">
    <property type="entry name" value="LEUCINE-RICH REPEAT-CONTAINING PROTEIN 57"/>
    <property type="match status" value="1"/>
</dbReference>
<dbReference type="OMA" id="ELITHWI"/>
<organism evidence="6 7">
    <name type="scientific">Theobroma cacao</name>
    <name type="common">Cacao</name>
    <name type="synonym">Cocoa</name>
    <dbReference type="NCBI Taxonomy" id="3641"/>
    <lineage>
        <taxon>Eukaryota</taxon>
        <taxon>Viridiplantae</taxon>
        <taxon>Streptophyta</taxon>
        <taxon>Embryophyta</taxon>
        <taxon>Tracheophyta</taxon>
        <taxon>Spermatophyta</taxon>
        <taxon>Magnoliopsida</taxon>
        <taxon>eudicotyledons</taxon>
        <taxon>Gunneridae</taxon>
        <taxon>Pentapetalae</taxon>
        <taxon>rosids</taxon>
        <taxon>malvids</taxon>
        <taxon>Malvales</taxon>
        <taxon>Malvaceae</taxon>
        <taxon>Byttnerioideae</taxon>
        <taxon>Theobroma</taxon>
    </lineage>
</organism>
<evidence type="ECO:0000259" key="5">
    <source>
        <dbReference type="Pfam" id="PF23247"/>
    </source>
</evidence>
<dbReference type="eggNOG" id="KOG4658">
    <property type="taxonomic scope" value="Eukaryota"/>
</dbReference>
<dbReference type="SMART" id="SM00369">
    <property type="entry name" value="LRR_TYP"/>
    <property type="match status" value="5"/>
</dbReference>
<dbReference type="Pfam" id="PF13855">
    <property type="entry name" value="LRR_8"/>
    <property type="match status" value="1"/>
</dbReference>
<dbReference type="Proteomes" id="UP000026915">
    <property type="component" value="Chromosome 3"/>
</dbReference>
<dbReference type="Gene3D" id="3.80.10.10">
    <property type="entry name" value="Ribonuclease Inhibitor"/>
    <property type="match status" value="5"/>
</dbReference>
<gene>
    <name evidence="6" type="ORF">TCM_016621</name>
</gene>
<evidence type="ECO:0000259" key="4">
    <source>
        <dbReference type="Pfam" id="PF00931"/>
    </source>
</evidence>
<dbReference type="GO" id="GO:0043531">
    <property type="term" value="F:ADP binding"/>
    <property type="evidence" value="ECO:0007669"/>
    <property type="project" value="InterPro"/>
</dbReference>
<feature type="compositionally biased region" description="Basic and acidic residues" evidence="3">
    <location>
        <begin position="1280"/>
        <end position="1294"/>
    </location>
</feature>
<dbReference type="PROSITE" id="PS51450">
    <property type="entry name" value="LRR"/>
    <property type="match status" value="1"/>
</dbReference>
<dbReference type="STRING" id="3641.A0A061G778"/>
<feature type="compositionally biased region" description="Basic and acidic residues" evidence="3">
    <location>
        <begin position="1318"/>
        <end position="1389"/>
    </location>
</feature>